<evidence type="ECO:0000256" key="1">
    <source>
        <dbReference type="SAM" id="MobiDB-lite"/>
    </source>
</evidence>
<evidence type="ECO:0000313" key="4">
    <source>
        <dbReference type="Proteomes" id="UP000663845"/>
    </source>
</evidence>
<feature type="compositionally biased region" description="Acidic residues" evidence="1">
    <location>
        <begin position="138"/>
        <end position="157"/>
    </location>
</feature>
<dbReference type="Proteomes" id="UP000663845">
    <property type="component" value="Unassembled WGS sequence"/>
</dbReference>
<dbReference type="Proteomes" id="UP000663844">
    <property type="component" value="Unassembled WGS sequence"/>
</dbReference>
<feature type="compositionally biased region" description="Acidic residues" evidence="1">
    <location>
        <begin position="111"/>
        <end position="131"/>
    </location>
</feature>
<organism evidence="2 4">
    <name type="scientific">Adineta steineri</name>
    <dbReference type="NCBI Taxonomy" id="433720"/>
    <lineage>
        <taxon>Eukaryota</taxon>
        <taxon>Metazoa</taxon>
        <taxon>Spiralia</taxon>
        <taxon>Gnathifera</taxon>
        <taxon>Rotifera</taxon>
        <taxon>Eurotatoria</taxon>
        <taxon>Bdelloidea</taxon>
        <taxon>Adinetida</taxon>
        <taxon>Adinetidae</taxon>
        <taxon>Adineta</taxon>
    </lineage>
</organism>
<evidence type="ECO:0000313" key="2">
    <source>
        <dbReference type="EMBL" id="CAF1140184.1"/>
    </source>
</evidence>
<dbReference type="AlphaFoldDB" id="A0A814RX87"/>
<sequence>MALQLTLSCDSDKIESGPTLIHSTGIENYKIPPEVIRILQDTLTNELLSDHDQGVLCQDGSQRILDILLQHGFVLENQTTEDDKTVWTLVQNGDGNDSEHPVQPPNPDATADNENEGDAADGEQGGGDEEGENKPAADEEEGGEAEAEAEVEGEGEE</sequence>
<comment type="caution">
    <text evidence="2">The sequence shown here is derived from an EMBL/GenBank/DDBJ whole genome shotgun (WGS) entry which is preliminary data.</text>
</comment>
<feature type="region of interest" description="Disordered" evidence="1">
    <location>
        <begin position="89"/>
        <end position="157"/>
    </location>
</feature>
<dbReference type="EMBL" id="CAJOAZ010000122">
    <property type="protein sequence ID" value="CAF3541219.1"/>
    <property type="molecule type" value="Genomic_DNA"/>
</dbReference>
<reference evidence="2" key="1">
    <citation type="submission" date="2021-02" db="EMBL/GenBank/DDBJ databases">
        <authorList>
            <person name="Nowell W R."/>
        </authorList>
    </citation>
    <scope>NUCLEOTIDE SEQUENCE</scope>
</reference>
<evidence type="ECO:0000313" key="3">
    <source>
        <dbReference type="EMBL" id="CAF3541219.1"/>
    </source>
</evidence>
<protein>
    <submittedName>
        <fullName evidence="2">Uncharacterized protein</fullName>
    </submittedName>
</protein>
<name>A0A814RX87_9BILA</name>
<accession>A0A814RX87</accession>
<proteinExistence type="predicted"/>
<dbReference type="EMBL" id="CAJNOG010000278">
    <property type="protein sequence ID" value="CAF1140184.1"/>
    <property type="molecule type" value="Genomic_DNA"/>
</dbReference>
<gene>
    <name evidence="2" type="ORF">JYZ213_LOCUS23511</name>
    <name evidence="3" type="ORF">OXD698_LOCUS3449</name>
</gene>